<evidence type="ECO:0000256" key="1">
    <source>
        <dbReference type="SAM" id="Phobius"/>
    </source>
</evidence>
<keyword evidence="1" id="KW-1133">Transmembrane helix</keyword>
<gene>
    <name evidence="2" type="ORF">J0X25_10350</name>
</gene>
<name>A0A8A2V8Q5_9EURY</name>
<evidence type="ECO:0000313" key="3">
    <source>
        <dbReference type="Proteomes" id="UP000663203"/>
    </source>
</evidence>
<dbReference type="RefSeq" id="WP_207287440.1">
    <property type="nucleotide sequence ID" value="NZ_CP071462.1"/>
</dbReference>
<reference evidence="2 3" key="1">
    <citation type="submission" date="2021-03" db="EMBL/GenBank/DDBJ databases">
        <title>Haloterrigena longa sp. nov. and Haloterrigena limicola sp. nov., extremely halophilic archaea isolated from a salt lake.</title>
        <authorList>
            <person name="Henglin C."/>
        </authorList>
    </citation>
    <scope>NUCLEOTIDE SEQUENCE [LARGE SCALE GENOMIC DNA]</scope>
    <source>
        <strain evidence="2 3">KZCA68</strain>
    </source>
</reference>
<accession>A0A8A2V8Q5</accession>
<keyword evidence="1" id="KW-0812">Transmembrane</keyword>
<keyword evidence="1" id="KW-0472">Membrane</keyword>
<dbReference type="KEGG" id="hakz:J0X25_10350"/>
<organism evidence="2 3">
    <name type="scientific">Haloterrigena alkaliphila</name>
    <dbReference type="NCBI Taxonomy" id="2816475"/>
    <lineage>
        <taxon>Archaea</taxon>
        <taxon>Methanobacteriati</taxon>
        <taxon>Methanobacteriota</taxon>
        <taxon>Stenosarchaea group</taxon>
        <taxon>Halobacteria</taxon>
        <taxon>Halobacteriales</taxon>
        <taxon>Natrialbaceae</taxon>
        <taxon>Haloterrigena</taxon>
    </lineage>
</organism>
<dbReference type="AlphaFoldDB" id="A0A8A2V8Q5"/>
<dbReference type="EMBL" id="CP071462">
    <property type="protein sequence ID" value="QSW97821.1"/>
    <property type="molecule type" value="Genomic_DNA"/>
</dbReference>
<dbReference type="GeneID" id="63187709"/>
<dbReference type="Proteomes" id="UP000663203">
    <property type="component" value="Chromosome"/>
</dbReference>
<evidence type="ECO:0000313" key="2">
    <source>
        <dbReference type="EMBL" id="QSW97821.1"/>
    </source>
</evidence>
<keyword evidence="3" id="KW-1185">Reference proteome</keyword>
<sequence length="61" mass="6331">MAQNLGANVDAGVGVIGIIAGILVIIQLPAAHQYHETTLSDVVIGILLALFGIKPLAELQR</sequence>
<protein>
    <submittedName>
        <fullName evidence="2">Uncharacterized protein</fullName>
    </submittedName>
</protein>
<feature type="transmembrane region" description="Helical" evidence="1">
    <location>
        <begin position="38"/>
        <end position="57"/>
    </location>
</feature>
<proteinExistence type="predicted"/>
<feature type="transmembrane region" description="Helical" evidence="1">
    <location>
        <begin position="12"/>
        <end position="32"/>
    </location>
</feature>